<keyword evidence="3" id="KW-1185">Reference proteome</keyword>
<dbReference type="Proteomes" id="UP000639772">
    <property type="component" value="Unassembled WGS sequence"/>
</dbReference>
<dbReference type="Proteomes" id="UP000636800">
    <property type="component" value="Unassembled WGS sequence"/>
</dbReference>
<evidence type="ECO:0000313" key="2">
    <source>
        <dbReference type="EMBL" id="KAG0451839.1"/>
    </source>
</evidence>
<organism evidence="1 3">
    <name type="scientific">Vanilla planifolia</name>
    <name type="common">Vanilla</name>
    <dbReference type="NCBI Taxonomy" id="51239"/>
    <lineage>
        <taxon>Eukaryota</taxon>
        <taxon>Viridiplantae</taxon>
        <taxon>Streptophyta</taxon>
        <taxon>Embryophyta</taxon>
        <taxon>Tracheophyta</taxon>
        <taxon>Spermatophyta</taxon>
        <taxon>Magnoliopsida</taxon>
        <taxon>Liliopsida</taxon>
        <taxon>Asparagales</taxon>
        <taxon>Orchidaceae</taxon>
        <taxon>Vanilloideae</taxon>
        <taxon>Vanilleae</taxon>
        <taxon>Vanilla</taxon>
    </lineage>
</organism>
<proteinExistence type="predicted"/>
<dbReference type="EMBL" id="JADCNL010000047">
    <property type="protein sequence ID" value="KAG0451746.1"/>
    <property type="molecule type" value="Genomic_DNA"/>
</dbReference>
<evidence type="ECO:0000313" key="1">
    <source>
        <dbReference type="EMBL" id="KAG0451746.1"/>
    </source>
</evidence>
<gene>
    <name evidence="2" type="ORF">HPP92_026014</name>
    <name evidence="1" type="ORF">HPP92_026290</name>
</gene>
<comment type="caution">
    <text evidence="1">The sequence shown here is derived from an EMBL/GenBank/DDBJ whole genome shotgun (WGS) entry which is preliminary data.</text>
</comment>
<protein>
    <submittedName>
        <fullName evidence="1">Uncharacterized protein</fullName>
    </submittedName>
</protein>
<dbReference type="EMBL" id="JADCNM010000047">
    <property type="protein sequence ID" value="KAG0451839.1"/>
    <property type="molecule type" value="Genomic_DNA"/>
</dbReference>
<evidence type="ECO:0000313" key="4">
    <source>
        <dbReference type="Proteomes" id="UP000639772"/>
    </source>
</evidence>
<accession>A0A835PDJ0</accession>
<name>A0A835PDJ0_VANPL</name>
<reference evidence="3 4" key="1">
    <citation type="journal article" date="2020" name="Nat. Food">
        <title>A phased Vanilla planifolia genome enables genetic improvement of flavour and production.</title>
        <authorList>
            <person name="Hasing T."/>
            <person name="Tang H."/>
            <person name="Brym M."/>
            <person name="Khazi F."/>
            <person name="Huang T."/>
            <person name="Chambers A.H."/>
        </authorList>
    </citation>
    <scope>NUCLEOTIDE SEQUENCE [LARGE SCALE GENOMIC DNA]</scope>
    <source>
        <tissue evidence="1">Leaf</tissue>
    </source>
</reference>
<sequence>MVFRTGTLEHPYLRVAKVYLGTSVVSTKRQLRLARQEDGGRGTYVFLDQIRFFNQTPWIVVTHEMLSRANSGHKMKGFGA</sequence>
<evidence type="ECO:0000313" key="3">
    <source>
        <dbReference type="Proteomes" id="UP000636800"/>
    </source>
</evidence>
<dbReference type="AlphaFoldDB" id="A0A835PDJ0"/>